<dbReference type="PROSITE" id="PS51257">
    <property type="entry name" value="PROKAR_LIPOPROTEIN"/>
    <property type="match status" value="1"/>
</dbReference>
<dbReference type="PANTHER" id="PTHR24189:SF50">
    <property type="entry name" value="ANKYRIN REPEAT AND SOCS BOX PROTEIN 2"/>
    <property type="match status" value="1"/>
</dbReference>
<evidence type="ECO:0000256" key="1">
    <source>
        <dbReference type="ARBA" id="ARBA00022737"/>
    </source>
</evidence>
<evidence type="ECO:0000313" key="5">
    <source>
        <dbReference type="EMBL" id="MFD0739767.1"/>
    </source>
</evidence>
<dbReference type="PANTHER" id="PTHR24189">
    <property type="entry name" value="MYOTROPHIN"/>
    <property type="match status" value="1"/>
</dbReference>
<proteinExistence type="predicted"/>
<protein>
    <submittedName>
        <fullName evidence="5">Ankyrin repeat domain-containing protein</fullName>
    </submittedName>
</protein>
<evidence type="ECO:0000256" key="2">
    <source>
        <dbReference type="ARBA" id="ARBA00023043"/>
    </source>
</evidence>
<feature type="chain" id="PRO_5047383209" evidence="4">
    <location>
        <begin position="19"/>
        <end position="215"/>
    </location>
</feature>
<organism evidence="5 6">
    <name type="scientific">Lysobacter koreensis</name>
    <dbReference type="NCBI Taxonomy" id="266122"/>
    <lineage>
        <taxon>Bacteria</taxon>
        <taxon>Pseudomonadati</taxon>
        <taxon>Pseudomonadota</taxon>
        <taxon>Gammaproteobacteria</taxon>
        <taxon>Lysobacterales</taxon>
        <taxon>Lysobacteraceae</taxon>
        <taxon>Lysobacter</taxon>
    </lineage>
</organism>
<evidence type="ECO:0000256" key="3">
    <source>
        <dbReference type="PROSITE-ProRule" id="PRU00023"/>
    </source>
</evidence>
<accession>A0ABW2YN01</accession>
<dbReference type="InterPro" id="IPR036770">
    <property type="entry name" value="Ankyrin_rpt-contain_sf"/>
</dbReference>
<comment type="caution">
    <text evidence="5">The sequence shown here is derived from an EMBL/GenBank/DDBJ whole genome shotgun (WGS) entry which is preliminary data.</text>
</comment>
<dbReference type="Pfam" id="PF12796">
    <property type="entry name" value="Ank_2"/>
    <property type="match status" value="1"/>
</dbReference>
<dbReference type="Gene3D" id="1.25.40.20">
    <property type="entry name" value="Ankyrin repeat-containing domain"/>
    <property type="match status" value="1"/>
</dbReference>
<dbReference type="InterPro" id="IPR050745">
    <property type="entry name" value="Multifunctional_regulatory"/>
</dbReference>
<dbReference type="InterPro" id="IPR002110">
    <property type="entry name" value="Ankyrin_rpt"/>
</dbReference>
<evidence type="ECO:0000256" key="4">
    <source>
        <dbReference type="SAM" id="SignalP"/>
    </source>
</evidence>
<feature type="signal peptide" evidence="4">
    <location>
        <begin position="1"/>
        <end position="18"/>
    </location>
</feature>
<dbReference type="SUPFAM" id="SSF48403">
    <property type="entry name" value="Ankyrin repeat"/>
    <property type="match status" value="1"/>
</dbReference>
<keyword evidence="6" id="KW-1185">Reference proteome</keyword>
<dbReference type="Proteomes" id="UP001597090">
    <property type="component" value="Unassembled WGS sequence"/>
</dbReference>
<reference evidence="6" key="1">
    <citation type="journal article" date="2019" name="Int. J. Syst. Evol. Microbiol.">
        <title>The Global Catalogue of Microorganisms (GCM) 10K type strain sequencing project: providing services to taxonomists for standard genome sequencing and annotation.</title>
        <authorList>
            <consortium name="The Broad Institute Genomics Platform"/>
            <consortium name="The Broad Institute Genome Sequencing Center for Infectious Disease"/>
            <person name="Wu L."/>
            <person name="Ma J."/>
        </authorList>
    </citation>
    <scope>NUCLEOTIDE SEQUENCE [LARGE SCALE GENOMIC DNA]</scope>
    <source>
        <strain evidence="6">CCUG 55491</strain>
    </source>
</reference>
<sequence>MSKVIAFVVLLAASSGCAARDFFSDARDLALEIINAELDGQFCQPAPIPEHQRKAMAQALARIDRGGLSDPTGLSPLNLAVISDDIPTFKRLSTLGYSFNSPGNTLLHDAALHNSMQALPFLLASGVAPNASSSYGATALMSAAANGRVDVARALLVAGATPNAKNTDGGTALHYAIGCRNQEMVDVLLSAGAAIDPRAQSLAERHGLKLSRHER</sequence>
<name>A0ABW2YN01_9GAMM</name>
<dbReference type="SMART" id="SM00248">
    <property type="entry name" value="ANK"/>
    <property type="match status" value="4"/>
</dbReference>
<gene>
    <name evidence="5" type="ORF">ACFQZQ_10790</name>
</gene>
<dbReference type="PROSITE" id="PS50088">
    <property type="entry name" value="ANK_REPEAT"/>
    <property type="match status" value="3"/>
</dbReference>
<dbReference type="EMBL" id="JBHTIH010000004">
    <property type="protein sequence ID" value="MFD0739767.1"/>
    <property type="molecule type" value="Genomic_DNA"/>
</dbReference>
<evidence type="ECO:0000313" key="6">
    <source>
        <dbReference type="Proteomes" id="UP001597090"/>
    </source>
</evidence>
<keyword evidence="2 3" id="KW-0040">ANK repeat</keyword>
<feature type="repeat" description="ANK" evidence="3">
    <location>
        <begin position="102"/>
        <end position="134"/>
    </location>
</feature>
<keyword evidence="1" id="KW-0677">Repeat</keyword>
<keyword evidence="4" id="KW-0732">Signal</keyword>
<feature type="repeat" description="ANK" evidence="3">
    <location>
        <begin position="135"/>
        <end position="167"/>
    </location>
</feature>
<dbReference type="PROSITE" id="PS50297">
    <property type="entry name" value="ANK_REP_REGION"/>
    <property type="match status" value="2"/>
</dbReference>
<feature type="repeat" description="ANK" evidence="3">
    <location>
        <begin position="168"/>
        <end position="200"/>
    </location>
</feature>
<dbReference type="RefSeq" id="WP_386812796.1">
    <property type="nucleotide sequence ID" value="NZ_JBHTIH010000004.1"/>
</dbReference>